<dbReference type="SUPFAM" id="SSF46689">
    <property type="entry name" value="Homeodomain-like"/>
    <property type="match status" value="2"/>
</dbReference>
<dbReference type="GO" id="GO:0043565">
    <property type="term" value="F:sequence-specific DNA binding"/>
    <property type="evidence" value="ECO:0007669"/>
    <property type="project" value="InterPro"/>
</dbReference>
<sequence>MSARAFNVAAHMEVPGIDIQVLDYRWSAGEQIRELEHDFILRYRPFPAQVSVAARLAEGDLHNFGQLMFFPADVEVKTASANNNELTRNIMCRFNASWFRKVWTGSSDWSNEELARCFDIRNLRIEQAIQRLGAEAADPGFASALMVESLATVIAIEIARYFGDMKEPLRVRTRDGRLSQADLNRIYEYVDSFSNRCPSIEDIADLCDISAAHLRRSFKKTTGKTVHEYVEELRLKKAQALLAETDLPLKEISYRLGFADSSTFSSTFKRSSGETPSGYRYRFRQ</sequence>
<evidence type="ECO:0000256" key="2">
    <source>
        <dbReference type="ARBA" id="ARBA00023125"/>
    </source>
</evidence>
<dbReference type="AlphaFoldDB" id="A0A2A4FZP7"/>
<keyword evidence="1" id="KW-0805">Transcription regulation</keyword>
<dbReference type="PROSITE" id="PS01124">
    <property type="entry name" value="HTH_ARAC_FAMILY_2"/>
    <property type="match status" value="1"/>
</dbReference>
<feature type="domain" description="HTH araC/xylS-type" evidence="4">
    <location>
        <begin position="184"/>
        <end position="282"/>
    </location>
</feature>
<dbReference type="KEGG" id="rdi:CMV14_16830"/>
<comment type="caution">
    <text evidence="5">The sequence shown here is derived from an EMBL/GenBank/DDBJ whole genome shotgun (WGS) entry which is preliminary data.</text>
</comment>
<evidence type="ECO:0000259" key="4">
    <source>
        <dbReference type="PROSITE" id="PS01124"/>
    </source>
</evidence>
<protein>
    <submittedName>
        <fullName evidence="5">AraC family transcriptional regulator</fullName>
    </submittedName>
</protein>
<proteinExistence type="predicted"/>
<accession>A0A2A4FZP7</accession>
<evidence type="ECO:0000256" key="3">
    <source>
        <dbReference type="ARBA" id="ARBA00023163"/>
    </source>
</evidence>
<dbReference type="InterPro" id="IPR050204">
    <property type="entry name" value="AraC_XylS_family_regulators"/>
</dbReference>
<gene>
    <name evidence="5" type="ORF">COO09_06615</name>
</gene>
<dbReference type="OrthoDB" id="7470293at2"/>
<organism evidence="5 6">
    <name type="scientific">Rhizorhabdus dicambivorans</name>
    <dbReference type="NCBI Taxonomy" id="1850238"/>
    <lineage>
        <taxon>Bacteria</taxon>
        <taxon>Pseudomonadati</taxon>
        <taxon>Pseudomonadota</taxon>
        <taxon>Alphaproteobacteria</taxon>
        <taxon>Sphingomonadales</taxon>
        <taxon>Sphingomonadaceae</taxon>
        <taxon>Rhizorhabdus</taxon>
    </lineage>
</organism>
<dbReference type="InterPro" id="IPR018062">
    <property type="entry name" value="HTH_AraC-typ_CS"/>
</dbReference>
<dbReference type="InterPro" id="IPR020449">
    <property type="entry name" value="Tscrpt_reg_AraC-type_HTH"/>
</dbReference>
<dbReference type="PANTHER" id="PTHR46796">
    <property type="entry name" value="HTH-TYPE TRANSCRIPTIONAL ACTIVATOR RHAS-RELATED"/>
    <property type="match status" value="1"/>
</dbReference>
<dbReference type="GO" id="GO:0003700">
    <property type="term" value="F:DNA-binding transcription factor activity"/>
    <property type="evidence" value="ECO:0007669"/>
    <property type="project" value="InterPro"/>
</dbReference>
<keyword evidence="3" id="KW-0804">Transcription</keyword>
<dbReference type="Gene3D" id="1.10.10.60">
    <property type="entry name" value="Homeodomain-like"/>
    <property type="match status" value="2"/>
</dbReference>
<dbReference type="PRINTS" id="PR00032">
    <property type="entry name" value="HTHARAC"/>
</dbReference>
<dbReference type="PROSITE" id="PS00041">
    <property type="entry name" value="HTH_ARAC_FAMILY_1"/>
    <property type="match status" value="1"/>
</dbReference>
<dbReference type="Pfam" id="PF12833">
    <property type="entry name" value="HTH_18"/>
    <property type="match status" value="1"/>
</dbReference>
<reference evidence="5 6" key="1">
    <citation type="submission" date="2017-09" db="EMBL/GenBank/DDBJ databases">
        <title>The Catabolism of 3,6-Dichlorosalicylic acid is Initiated by the Cytochrome P450 Monooxygenase DsmABC in Rhizorhabdus dicambivorans Ndbn-20.</title>
        <authorList>
            <person name="Na L."/>
        </authorList>
    </citation>
    <scope>NUCLEOTIDE SEQUENCE [LARGE SCALE GENOMIC DNA]</scope>
    <source>
        <strain evidence="5 6">Ndbn-20m</strain>
    </source>
</reference>
<dbReference type="InterPro" id="IPR018060">
    <property type="entry name" value="HTH_AraC"/>
</dbReference>
<keyword evidence="2" id="KW-0238">DNA-binding</keyword>
<evidence type="ECO:0000313" key="5">
    <source>
        <dbReference type="EMBL" id="PCE42974.1"/>
    </source>
</evidence>
<dbReference type="RefSeq" id="WP_083216101.1">
    <property type="nucleotide sequence ID" value="NZ_CP023449.1"/>
</dbReference>
<evidence type="ECO:0000256" key="1">
    <source>
        <dbReference type="ARBA" id="ARBA00023015"/>
    </source>
</evidence>
<evidence type="ECO:0000313" key="6">
    <source>
        <dbReference type="Proteomes" id="UP000218934"/>
    </source>
</evidence>
<keyword evidence="6" id="KW-1185">Reference proteome</keyword>
<dbReference type="Proteomes" id="UP000218934">
    <property type="component" value="Unassembled WGS sequence"/>
</dbReference>
<dbReference type="SMART" id="SM00342">
    <property type="entry name" value="HTH_ARAC"/>
    <property type="match status" value="1"/>
</dbReference>
<dbReference type="EMBL" id="NWUF01000005">
    <property type="protein sequence ID" value="PCE42974.1"/>
    <property type="molecule type" value="Genomic_DNA"/>
</dbReference>
<dbReference type="InterPro" id="IPR009057">
    <property type="entry name" value="Homeodomain-like_sf"/>
</dbReference>
<name>A0A2A4FZP7_9SPHN</name>